<dbReference type="CDD" id="cd14066">
    <property type="entry name" value="STKc_IRAK"/>
    <property type="match status" value="1"/>
</dbReference>
<feature type="compositionally biased region" description="Acidic residues" evidence="19">
    <location>
        <begin position="344"/>
        <end position="370"/>
    </location>
</feature>
<reference evidence="23 24" key="1">
    <citation type="journal article" date="2010" name="Nature">
        <title>Genome sequencing and analysis of the model grass Brachypodium distachyon.</title>
        <authorList>
            <consortium name="International Brachypodium Initiative"/>
        </authorList>
    </citation>
    <scope>NUCLEOTIDE SEQUENCE [LARGE SCALE GENOMIC DNA]</scope>
    <source>
        <strain evidence="23 24">Bd21</strain>
    </source>
</reference>
<keyword evidence="9 21" id="KW-0732">Signal</keyword>
<evidence type="ECO:0000256" key="12">
    <source>
        <dbReference type="ARBA" id="ARBA00022777"/>
    </source>
</evidence>
<keyword evidence="11 18" id="KW-0547">Nucleotide-binding</keyword>
<feature type="binding site" evidence="18">
    <location>
        <position position="417"/>
    </location>
    <ligand>
        <name>ATP</name>
        <dbReference type="ChEBI" id="CHEBI:30616"/>
    </ligand>
</feature>
<dbReference type="InterPro" id="IPR000719">
    <property type="entry name" value="Prot_kinase_dom"/>
</dbReference>
<dbReference type="Gene3D" id="2.60.120.200">
    <property type="match status" value="1"/>
</dbReference>
<evidence type="ECO:0000256" key="13">
    <source>
        <dbReference type="ARBA" id="ARBA00022840"/>
    </source>
</evidence>
<keyword evidence="7" id="KW-0808">Transferase</keyword>
<sequence>MAAALSCSLRCWTITGHHRLLRVVVFLLLSLHHQASSLNFHYDYINTTNKADFGSLGDDCNISDHRAELTSHSDQNYINNLGRLVFPNAMQLWDPATGDTASFSTAFSFGIEALPGMEVGHGMAFFLTGAPVGTASNVPTNSFGGFLALFGPDILTSRGNATGSGGDDYRIVAVEFDTVKDDWDPSARHIGVDLNNISSSLGNYMVLPDDSLVGRVMSARIDYNGSTGRLDVVLRNGSSSDDGNTTYAHSTIVDLRSVLPPQVVVGFSAATSKDRVALQYVLSWSFSTTSPVGNGTSAQPQQRRRHTGSTQVLVGVTVAAVLALLLGTFVGALLWRSRRRRSDDDDESSDEVSSGEEDDDGSWAMEEDLESGAGPRPFRLRKLRAATGNFSEEEKLGQGASGSVYRGRVDDLDVAIKVFSRGGSAQGKREYTAEVTAISRLRHRNLVHLIGWCHGRKKLLLVYELVPNGSLDRHLHHGGAGATSSSSALLLLTWPARHRILLGLGAAVLYLHEEWGQCVVHGDIKPSNIMLDESLDAKLGDFGLARLIDHGAGLQTMTAVAGTPGYLDPECIATGKASTESDVYSFGVVLLEVATGRRPMAPPPPGETRIFRIVEWAWALYGRGAVLQAADEALLRGEMGFDAREMERVLVVGLWCAHPDAAARPSIREAVEALRSGEAAKLPALPPRMPVAMYVQPYYDPAESERYVVYDTTTLTATTSVTAEYNYRTSSRDYST</sequence>
<feature type="transmembrane region" description="Helical" evidence="20">
    <location>
        <begin position="312"/>
        <end position="335"/>
    </location>
</feature>
<dbReference type="STRING" id="15368.A0A2K2D187"/>
<gene>
    <name evidence="23" type="ORF">BRADI_3g34810v3</name>
</gene>
<evidence type="ECO:0000256" key="5">
    <source>
        <dbReference type="ARBA" id="ARBA00022475"/>
    </source>
</evidence>
<feature type="chain" id="PRO_5033762382" description="non-specific serine/threonine protein kinase" evidence="21">
    <location>
        <begin position="38"/>
        <end position="736"/>
    </location>
</feature>
<name>A0A2K2D187_BRADI</name>
<evidence type="ECO:0000259" key="22">
    <source>
        <dbReference type="PROSITE" id="PS50011"/>
    </source>
</evidence>
<keyword evidence="6" id="KW-0723">Serine/threonine-protein kinase</keyword>
<dbReference type="SUPFAM" id="SSF49899">
    <property type="entry name" value="Concanavalin A-like lectins/glucanases"/>
    <property type="match status" value="1"/>
</dbReference>
<keyword evidence="10" id="KW-0430">Lectin</keyword>
<organism evidence="23">
    <name type="scientific">Brachypodium distachyon</name>
    <name type="common">Purple false brome</name>
    <name type="synonym">Trachynia distachya</name>
    <dbReference type="NCBI Taxonomy" id="15368"/>
    <lineage>
        <taxon>Eukaryota</taxon>
        <taxon>Viridiplantae</taxon>
        <taxon>Streptophyta</taxon>
        <taxon>Embryophyta</taxon>
        <taxon>Tracheophyta</taxon>
        <taxon>Spermatophyta</taxon>
        <taxon>Magnoliopsida</taxon>
        <taxon>Liliopsida</taxon>
        <taxon>Poales</taxon>
        <taxon>Poaceae</taxon>
        <taxon>BOP clade</taxon>
        <taxon>Pooideae</taxon>
        <taxon>Stipodae</taxon>
        <taxon>Brachypodieae</taxon>
        <taxon>Brachypodium</taxon>
    </lineage>
</organism>
<dbReference type="Proteomes" id="UP000008810">
    <property type="component" value="Chromosome 3"/>
</dbReference>
<evidence type="ECO:0000256" key="18">
    <source>
        <dbReference type="PROSITE-ProRule" id="PRU10141"/>
    </source>
</evidence>
<dbReference type="GO" id="GO:0005886">
    <property type="term" value="C:plasma membrane"/>
    <property type="evidence" value="ECO:0000318"/>
    <property type="project" value="GO_Central"/>
</dbReference>
<keyword evidence="15 20" id="KW-0472">Membrane</keyword>
<evidence type="ECO:0000256" key="8">
    <source>
        <dbReference type="ARBA" id="ARBA00022692"/>
    </source>
</evidence>
<dbReference type="PROSITE" id="PS00107">
    <property type="entry name" value="PROTEIN_KINASE_ATP"/>
    <property type="match status" value="1"/>
</dbReference>
<evidence type="ECO:0000256" key="21">
    <source>
        <dbReference type="SAM" id="SignalP"/>
    </source>
</evidence>
<reference evidence="23" key="2">
    <citation type="submission" date="2017-06" db="EMBL/GenBank/DDBJ databases">
        <title>WGS assembly of Brachypodium distachyon.</title>
        <authorList>
            <consortium name="The International Brachypodium Initiative"/>
            <person name="Lucas S."/>
            <person name="Harmon-Smith M."/>
            <person name="Lail K."/>
            <person name="Tice H."/>
            <person name="Grimwood J."/>
            <person name="Bruce D."/>
            <person name="Barry K."/>
            <person name="Shu S."/>
            <person name="Lindquist E."/>
            <person name="Wang M."/>
            <person name="Pitluck S."/>
            <person name="Vogel J.P."/>
            <person name="Garvin D.F."/>
            <person name="Mockler T.C."/>
            <person name="Schmutz J."/>
            <person name="Rokhsar D."/>
            <person name="Bevan M.W."/>
        </authorList>
    </citation>
    <scope>NUCLEOTIDE SEQUENCE</scope>
    <source>
        <strain evidence="23">Bd21</strain>
    </source>
</reference>
<dbReference type="PROSITE" id="PS00307">
    <property type="entry name" value="LECTIN_LEGUME_BETA"/>
    <property type="match status" value="1"/>
</dbReference>
<dbReference type="InterPro" id="IPR008271">
    <property type="entry name" value="Ser/Thr_kinase_AS"/>
</dbReference>
<accession>A0A2K2D187</accession>
<evidence type="ECO:0000256" key="19">
    <source>
        <dbReference type="SAM" id="MobiDB-lite"/>
    </source>
</evidence>
<evidence type="ECO:0000256" key="20">
    <source>
        <dbReference type="SAM" id="Phobius"/>
    </source>
</evidence>
<dbReference type="PANTHER" id="PTHR27007">
    <property type="match status" value="1"/>
</dbReference>
<evidence type="ECO:0000313" key="24">
    <source>
        <dbReference type="EnsemblPlants" id="PNT68023"/>
    </source>
</evidence>
<comment type="subcellular location">
    <subcellularLocation>
        <location evidence="1">Cell membrane</location>
        <topology evidence="1">Single-pass type I membrane protein</topology>
    </subcellularLocation>
</comment>
<evidence type="ECO:0000256" key="1">
    <source>
        <dbReference type="ARBA" id="ARBA00004251"/>
    </source>
</evidence>
<evidence type="ECO:0000256" key="15">
    <source>
        <dbReference type="ARBA" id="ARBA00023136"/>
    </source>
</evidence>
<keyword evidence="13 18" id="KW-0067">ATP-binding</keyword>
<dbReference type="InParanoid" id="A0A2K2D187"/>
<dbReference type="SUPFAM" id="SSF56112">
    <property type="entry name" value="Protein kinase-like (PK-like)"/>
    <property type="match status" value="1"/>
</dbReference>
<evidence type="ECO:0000256" key="7">
    <source>
        <dbReference type="ARBA" id="ARBA00022679"/>
    </source>
</evidence>
<evidence type="ECO:0000313" key="25">
    <source>
        <dbReference type="Proteomes" id="UP000008810"/>
    </source>
</evidence>
<evidence type="ECO:0000313" key="23">
    <source>
        <dbReference type="EMBL" id="PNT68023.1"/>
    </source>
</evidence>
<feature type="region of interest" description="Disordered" evidence="19">
    <location>
        <begin position="340"/>
        <end position="376"/>
    </location>
</feature>
<evidence type="ECO:0000256" key="9">
    <source>
        <dbReference type="ARBA" id="ARBA00022729"/>
    </source>
</evidence>
<dbReference type="Gramene" id="PNT68023">
    <property type="protein sequence ID" value="PNT68023"/>
    <property type="gene ID" value="BRADI_3g34810v3"/>
</dbReference>
<dbReference type="GO" id="GO:0005524">
    <property type="term" value="F:ATP binding"/>
    <property type="evidence" value="ECO:0007669"/>
    <property type="project" value="UniProtKB-UniRule"/>
</dbReference>
<reference evidence="24" key="3">
    <citation type="submission" date="2018-08" db="UniProtKB">
        <authorList>
            <consortium name="EnsemblPlants"/>
        </authorList>
    </citation>
    <scope>IDENTIFICATION</scope>
    <source>
        <strain evidence="24">cv. Bd21</strain>
    </source>
</reference>
<proteinExistence type="inferred from homology"/>
<keyword evidence="17" id="KW-0325">Glycoprotein</keyword>
<evidence type="ECO:0000256" key="3">
    <source>
        <dbReference type="ARBA" id="ARBA00010217"/>
    </source>
</evidence>
<dbReference type="AlphaFoldDB" id="A0A2K2D187"/>
<dbReference type="PROSITE" id="PS50011">
    <property type="entry name" value="PROTEIN_KINASE_DOM"/>
    <property type="match status" value="1"/>
</dbReference>
<dbReference type="GO" id="GO:0004674">
    <property type="term" value="F:protein serine/threonine kinase activity"/>
    <property type="evidence" value="ECO:0007669"/>
    <property type="project" value="UniProtKB-KW"/>
</dbReference>
<dbReference type="EMBL" id="CM000882">
    <property type="protein sequence ID" value="PNT68023.1"/>
    <property type="molecule type" value="Genomic_DNA"/>
</dbReference>
<evidence type="ECO:0000256" key="16">
    <source>
        <dbReference type="ARBA" id="ARBA00023170"/>
    </source>
</evidence>
<comment type="similarity">
    <text evidence="2">In the N-terminal section; belongs to the leguminous lectin family.</text>
</comment>
<dbReference type="InterPro" id="IPR011009">
    <property type="entry name" value="Kinase-like_dom_sf"/>
</dbReference>
<evidence type="ECO:0000256" key="11">
    <source>
        <dbReference type="ARBA" id="ARBA00022741"/>
    </source>
</evidence>
<evidence type="ECO:0000256" key="10">
    <source>
        <dbReference type="ARBA" id="ARBA00022734"/>
    </source>
</evidence>
<keyword evidence="14 20" id="KW-1133">Transmembrane helix</keyword>
<dbReference type="SMART" id="SM00220">
    <property type="entry name" value="S_TKc"/>
    <property type="match status" value="1"/>
</dbReference>
<evidence type="ECO:0000256" key="17">
    <source>
        <dbReference type="ARBA" id="ARBA00023180"/>
    </source>
</evidence>
<dbReference type="FunFam" id="1.10.510.10:FF:000240">
    <property type="entry name" value="Lectin-domain containing receptor kinase A4.3"/>
    <property type="match status" value="1"/>
</dbReference>
<keyword evidence="25" id="KW-1185">Reference proteome</keyword>
<dbReference type="Pfam" id="PF00069">
    <property type="entry name" value="Pkinase"/>
    <property type="match status" value="1"/>
</dbReference>
<dbReference type="GO" id="GO:0002229">
    <property type="term" value="P:defense response to oomycetes"/>
    <property type="evidence" value="ECO:0007669"/>
    <property type="project" value="UniProtKB-ARBA"/>
</dbReference>
<dbReference type="OrthoDB" id="630636at2759"/>
<protein>
    <recommendedName>
        <fullName evidence="4">non-specific serine/threonine protein kinase</fullName>
        <ecNumber evidence="4">2.7.11.1</ecNumber>
    </recommendedName>
</protein>
<feature type="signal peptide" evidence="21">
    <location>
        <begin position="1"/>
        <end position="37"/>
    </location>
</feature>
<dbReference type="InterPro" id="IPR050528">
    <property type="entry name" value="L-type_Lectin-RKs"/>
</dbReference>
<dbReference type="InterPro" id="IPR017441">
    <property type="entry name" value="Protein_kinase_ATP_BS"/>
</dbReference>
<dbReference type="Gene3D" id="1.10.510.10">
    <property type="entry name" value="Transferase(Phosphotransferase) domain 1"/>
    <property type="match status" value="1"/>
</dbReference>
<keyword evidence="12" id="KW-0418">Kinase</keyword>
<comment type="similarity">
    <text evidence="3">In the C-terminal section; belongs to the protein kinase superfamily. Ser/Thr protein kinase family.</text>
</comment>
<dbReference type="EC" id="2.7.11.1" evidence="4"/>
<dbReference type="PROSITE" id="PS00108">
    <property type="entry name" value="PROTEIN_KINASE_ST"/>
    <property type="match status" value="1"/>
</dbReference>
<dbReference type="Pfam" id="PF00139">
    <property type="entry name" value="Lectin_legB"/>
    <property type="match status" value="1"/>
</dbReference>
<feature type="non-terminal residue" evidence="23">
    <location>
        <position position="736"/>
    </location>
</feature>
<evidence type="ECO:0000256" key="4">
    <source>
        <dbReference type="ARBA" id="ARBA00012513"/>
    </source>
</evidence>
<evidence type="ECO:0000256" key="14">
    <source>
        <dbReference type="ARBA" id="ARBA00022989"/>
    </source>
</evidence>
<dbReference type="Gene3D" id="3.30.200.20">
    <property type="entry name" value="Phosphorylase Kinase, domain 1"/>
    <property type="match status" value="1"/>
</dbReference>
<keyword evidence="5" id="KW-1003">Cell membrane</keyword>
<evidence type="ECO:0000256" key="2">
    <source>
        <dbReference type="ARBA" id="ARBA00008536"/>
    </source>
</evidence>
<dbReference type="GO" id="GO:0030246">
    <property type="term" value="F:carbohydrate binding"/>
    <property type="evidence" value="ECO:0007669"/>
    <property type="project" value="UniProtKB-KW"/>
</dbReference>
<feature type="domain" description="Protein kinase" evidence="22">
    <location>
        <begin position="390"/>
        <end position="685"/>
    </location>
</feature>
<keyword evidence="8 20" id="KW-0812">Transmembrane</keyword>
<evidence type="ECO:0000256" key="6">
    <source>
        <dbReference type="ARBA" id="ARBA00022527"/>
    </source>
</evidence>
<dbReference type="EnsemblPlants" id="PNT68023">
    <property type="protein sequence ID" value="PNT68023"/>
    <property type="gene ID" value="BRADI_3g34810v3"/>
</dbReference>
<keyword evidence="16" id="KW-0675">Receptor</keyword>
<dbReference type="InterPro" id="IPR019825">
    <property type="entry name" value="Lectin_legB_Mn/Ca_BS"/>
</dbReference>
<dbReference type="CDD" id="cd06899">
    <property type="entry name" value="lectin_legume_LecRK_Arcelin_ConA"/>
    <property type="match status" value="1"/>
</dbReference>
<dbReference type="InterPro" id="IPR013320">
    <property type="entry name" value="ConA-like_dom_sf"/>
</dbReference>
<dbReference type="InterPro" id="IPR001220">
    <property type="entry name" value="Legume_lectin_dom"/>
</dbReference>